<comment type="caution">
    <text evidence="1">The sequence shown here is derived from an EMBL/GenBank/DDBJ whole genome shotgun (WGS) entry which is preliminary data.</text>
</comment>
<accession>A0AA41CRZ7</accession>
<evidence type="ECO:0000313" key="1">
    <source>
        <dbReference type="EMBL" id="MBJ7639800.1"/>
    </source>
</evidence>
<dbReference type="AlphaFoldDB" id="A0AA41CRZ7"/>
<proteinExistence type="predicted"/>
<dbReference type="InterPro" id="IPR054263">
    <property type="entry name" value="DUF6994"/>
</dbReference>
<keyword evidence="2" id="KW-1185">Reference proteome</keyword>
<dbReference type="Proteomes" id="UP000728106">
    <property type="component" value="Unassembled WGS sequence"/>
</dbReference>
<reference evidence="1 2" key="1">
    <citation type="journal article" date="2021" name="Int. J. Food Microbiol.">
        <title>Safety demonstration of a microbial species for use in the food chain: Weissella confusa.</title>
        <authorList>
            <person name="Bourdichon F."/>
            <person name="Patrone V."/>
            <person name="Fontana A."/>
            <person name="Milani G."/>
            <person name="Morelli L."/>
        </authorList>
    </citation>
    <scope>NUCLEOTIDE SEQUENCE [LARGE SCALE GENOMIC DNA]</scope>
    <source>
        <strain evidence="1 2">CCUG 43002</strain>
    </source>
</reference>
<dbReference type="Pfam" id="PF22507">
    <property type="entry name" value="DUF6994"/>
    <property type="match status" value="1"/>
</dbReference>
<evidence type="ECO:0000313" key="2">
    <source>
        <dbReference type="Proteomes" id="UP000728106"/>
    </source>
</evidence>
<dbReference type="EMBL" id="JAAOCP010000017">
    <property type="protein sequence ID" value="MBJ7639800.1"/>
    <property type="molecule type" value="Genomic_DNA"/>
</dbReference>
<name>A0AA41CRZ7_WEICO</name>
<protein>
    <submittedName>
        <fullName evidence="1">Uncharacterized protein</fullName>
    </submittedName>
</protein>
<dbReference type="RefSeq" id="WP_199468262.1">
    <property type="nucleotide sequence ID" value="NZ_JAAOCP010000017.1"/>
</dbReference>
<gene>
    <name evidence="1" type="ORF">HAU20_10500</name>
</gene>
<organism evidence="1 2">
    <name type="scientific">Weissella confusa</name>
    <name type="common">Lactobacillus confusus</name>
    <dbReference type="NCBI Taxonomy" id="1583"/>
    <lineage>
        <taxon>Bacteria</taxon>
        <taxon>Bacillati</taxon>
        <taxon>Bacillota</taxon>
        <taxon>Bacilli</taxon>
        <taxon>Lactobacillales</taxon>
        <taxon>Lactobacillaceae</taxon>
        <taxon>Weissella</taxon>
    </lineage>
</organism>
<sequence length="274" mass="30624">MIKDYENFMNIDNDGIKQTLELVDLEPGSKTYVDPDMSSQRLYQTLAPLYVGRTLPNGLTIAESSVTYAYDSYGLRWDLVDENGDDAGYVNLGADYIGPSRYWARKIGGMNSDGIRVMLASARTIGGHNVLARNMALNGVSTSGRGGTLNTGRGGRPLFDRMDYFLKSGSDFYAGKPVIISEFAKFEAFLALFKDFKGYIDFFDLQDWVVDAANGDYRVVNLETNEPFGDADFVNHPELLTFPDESIDAYVENTTTRIMARTRKLMDKLHDKNA</sequence>